<dbReference type="AlphaFoldDB" id="A0A8D8F357"/>
<name>A0A8D8F357_CULPI</name>
<organism evidence="1">
    <name type="scientific">Culex pipiens</name>
    <name type="common">House mosquito</name>
    <dbReference type="NCBI Taxonomy" id="7175"/>
    <lineage>
        <taxon>Eukaryota</taxon>
        <taxon>Metazoa</taxon>
        <taxon>Ecdysozoa</taxon>
        <taxon>Arthropoda</taxon>
        <taxon>Hexapoda</taxon>
        <taxon>Insecta</taxon>
        <taxon>Pterygota</taxon>
        <taxon>Neoptera</taxon>
        <taxon>Endopterygota</taxon>
        <taxon>Diptera</taxon>
        <taxon>Nematocera</taxon>
        <taxon>Culicoidea</taxon>
        <taxon>Culicidae</taxon>
        <taxon>Culicinae</taxon>
        <taxon>Culicini</taxon>
        <taxon>Culex</taxon>
        <taxon>Culex</taxon>
    </lineage>
</organism>
<sequence length="101" mass="11144">MGQTAVKSRHFGSLVVAQSLCTDCLPEESRGTLGRGRDHVYDHQAAGKNVSRGRRWCSVLESPSTSARTDLVLAICPLANSRWHLPWSKALEQVELLITDN</sequence>
<protein>
    <submittedName>
        <fullName evidence="1">(northern house mosquito) hypothetical protein</fullName>
    </submittedName>
</protein>
<proteinExistence type="predicted"/>
<dbReference type="EMBL" id="HBUE01031522">
    <property type="protein sequence ID" value="CAG6456656.1"/>
    <property type="molecule type" value="Transcribed_RNA"/>
</dbReference>
<reference evidence="1" key="1">
    <citation type="submission" date="2021-05" db="EMBL/GenBank/DDBJ databases">
        <authorList>
            <person name="Alioto T."/>
            <person name="Alioto T."/>
            <person name="Gomez Garrido J."/>
        </authorList>
    </citation>
    <scope>NUCLEOTIDE SEQUENCE</scope>
</reference>
<accession>A0A8D8F357</accession>
<evidence type="ECO:0000313" key="1">
    <source>
        <dbReference type="EMBL" id="CAG6456656.1"/>
    </source>
</evidence>